<evidence type="ECO:0000256" key="5">
    <source>
        <dbReference type="ARBA" id="ARBA00022737"/>
    </source>
</evidence>
<evidence type="ECO:0000256" key="10">
    <source>
        <dbReference type="SAM" id="Phobius"/>
    </source>
</evidence>
<dbReference type="Pfam" id="PF00168">
    <property type="entry name" value="C2"/>
    <property type="match status" value="4"/>
</dbReference>
<dbReference type="Gene3D" id="2.60.40.150">
    <property type="entry name" value="C2 domain"/>
    <property type="match status" value="4"/>
</dbReference>
<keyword evidence="3 10" id="KW-0812">Transmembrane</keyword>
<dbReference type="SUPFAM" id="SSF49562">
    <property type="entry name" value="C2 domain (Calcium/lipid-binding domain, CaLB)"/>
    <property type="match status" value="4"/>
</dbReference>
<evidence type="ECO:0000256" key="7">
    <source>
        <dbReference type="ARBA" id="ARBA00022989"/>
    </source>
</evidence>
<feature type="domain" description="C2" evidence="11">
    <location>
        <begin position="403"/>
        <end position="529"/>
    </location>
</feature>
<dbReference type="PANTHER" id="PTHR31425:SF22">
    <property type="entry name" value="MULTIPLE C2 DOMAIN AND TRANSMEMBRANE REGION PROTEIN 6"/>
    <property type="match status" value="1"/>
</dbReference>
<keyword evidence="6" id="KW-0106">Calcium</keyword>
<keyword evidence="5" id="KW-0677">Repeat</keyword>
<keyword evidence="13" id="KW-1185">Reference proteome</keyword>
<dbReference type="GO" id="GO:0046872">
    <property type="term" value="F:metal ion binding"/>
    <property type="evidence" value="ECO:0007669"/>
    <property type="project" value="UniProtKB-KW"/>
</dbReference>
<feature type="domain" description="C2" evidence="11">
    <location>
        <begin position="245"/>
        <end position="365"/>
    </location>
</feature>
<evidence type="ECO:0000256" key="2">
    <source>
        <dbReference type="ARBA" id="ARBA00007923"/>
    </source>
</evidence>
<evidence type="ECO:0000256" key="3">
    <source>
        <dbReference type="ARBA" id="ARBA00022692"/>
    </source>
</evidence>
<gene>
    <name evidence="12" type="ORF">SAY87_020798</name>
</gene>
<evidence type="ECO:0000256" key="6">
    <source>
        <dbReference type="ARBA" id="ARBA00022837"/>
    </source>
</evidence>
<dbReference type="InterPro" id="IPR000008">
    <property type="entry name" value="C2_dom"/>
</dbReference>
<dbReference type="PANTHER" id="PTHR31425">
    <property type="entry name" value="PHOSPHORIBOSYLANTHRANILATE TRANSFERASE ISOFORM 1"/>
    <property type="match status" value="1"/>
</dbReference>
<dbReference type="EMBL" id="JAXIOK010000016">
    <property type="protein sequence ID" value="KAK4752000.1"/>
    <property type="molecule type" value="Genomic_DNA"/>
</dbReference>
<dbReference type="Pfam" id="PF08372">
    <property type="entry name" value="PRT_C"/>
    <property type="match status" value="1"/>
</dbReference>
<reference evidence="12 13" key="1">
    <citation type="journal article" date="2023" name="Hortic Res">
        <title>Pangenome of water caltrop reveals structural variations and asymmetric subgenome divergence after allopolyploidization.</title>
        <authorList>
            <person name="Zhang X."/>
            <person name="Chen Y."/>
            <person name="Wang L."/>
            <person name="Yuan Y."/>
            <person name="Fang M."/>
            <person name="Shi L."/>
            <person name="Lu R."/>
            <person name="Comes H.P."/>
            <person name="Ma Y."/>
            <person name="Chen Y."/>
            <person name="Huang G."/>
            <person name="Zhou Y."/>
            <person name="Zheng Z."/>
            <person name="Qiu Y."/>
        </authorList>
    </citation>
    <scope>NUCLEOTIDE SEQUENCE [LARGE SCALE GENOMIC DNA]</scope>
    <source>
        <tissue evidence="12">Roots</tissue>
    </source>
</reference>
<dbReference type="PRINTS" id="PR00360">
    <property type="entry name" value="C2DOMAIN"/>
</dbReference>
<evidence type="ECO:0000256" key="9">
    <source>
        <dbReference type="SAM" id="MobiDB-lite"/>
    </source>
</evidence>
<feature type="transmembrane region" description="Helical" evidence="10">
    <location>
        <begin position="824"/>
        <end position="855"/>
    </location>
</feature>
<dbReference type="CDD" id="cd08378">
    <property type="entry name" value="C2B_MCTP_PRT_plant"/>
    <property type="match status" value="1"/>
</dbReference>
<protein>
    <recommendedName>
        <fullName evidence="11">C2 domain-containing protein</fullName>
    </recommendedName>
</protein>
<feature type="domain" description="C2" evidence="11">
    <location>
        <begin position="1"/>
        <end position="112"/>
    </location>
</feature>
<feature type="transmembrane region" description="Helical" evidence="10">
    <location>
        <begin position="937"/>
        <end position="964"/>
    </location>
</feature>
<dbReference type="FunFam" id="2.60.40.150:FF:000128">
    <property type="entry name" value="C2 domain-containing protein"/>
    <property type="match status" value="1"/>
</dbReference>
<accession>A0AAN7PUS8</accession>
<name>A0AAN7PUS8_9MYRT</name>
<keyword evidence="7 10" id="KW-1133">Transmembrane helix</keyword>
<dbReference type="InterPro" id="IPR047255">
    <property type="entry name" value="C2D_MCTP_PRT_plant"/>
</dbReference>
<dbReference type="FunFam" id="2.60.40.150:FF:000090">
    <property type="entry name" value="C2 domain-containing protein"/>
    <property type="match status" value="1"/>
</dbReference>
<evidence type="ECO:0000256" key="8">
    <source>
        <dbReference type="ARBA" id="ARBA00023136"/>
    </source>
</evidence>
<dbReference type="InterPro" id="IPR035892">
    <property type="entry name" value="C2_domain_sf"/>
</dbReference>
<evidence type="ECO:0000313" key="12">
    <source>
        <dbReference type="EMBL" id="KAK4752000.1"/>
    </source>
</evidence>
<dbReference type="InterPro" id="IPR047258">
    <property type="entry name" value="C2C_MCTP_PRT_plant"/>
</dbReference>
<feature type="region of interest" description="Disordered" evidence="9">
    <location>
        <begin position="138"/>
        <end position="171"/>
    </location>
</feature>
<dbReference type="Proteomes" id="UP001345219">
    <property type="component" value="Chromosome 16"/>
</dbReference>
<sequence length="995" mass="114400">MSKLVVEVLDASELTVKGGEGLANPYVEVEFDDQIQRTQTKPRDLHPQWNDKLFFNFSNPVELQNKTINVVVYNHRQEGGHHKNFLGRVRISGLMVPFSESEALIQRYPLEKRGLFSNISGDLALRVYAINSGNSFDVEPQNVEDEVSPTPPEDDGIDKKKEKKKKEKEKDLRTFHAIGTAAPAPEPAFMAHHQFTEKVKNVEVRTGFSQAVPPPAMMMRARVPGQNPEFGLIETRPPLAARTRYYNSDKSSSTYDLVERMFFLYATVVKAKDLPVMDVSGSLDPYVEVKLGNYKGTTKHLVKNQNPTWNQTFAFSKERLQANFLEVTVKDKDIGKDDFVGRLVIDINEVPTRVPPDSPLAPQWYRLESKMGEKVKGEIMLAVWVGTQADEAFPEAWHSDAHNLSHQDLSNTRSKVYFSPKLYYLRLQVIEAQDLVPSDKTRGVLDSYVKVRLGNQVRVTRPSQVKTINPVFHEELMFVASEPFEDFLTLSVDERLEPGKDEILGSMMIPVRDIPQRTDIYKLPDPRWFNLFKHSSVSEEEKKKEVKFASKICLRLCLEPGYHVLDESTHFSSDFQPSSKYLRKPSIGFLELGILSAKNLLPMKLKEGKTTDAYCVAKYGNKWVRTRTLLDTLHPRWNEQYIWEVHDPCTVITISVFDNTHINGKDGTRDQRIGKVRIRLSTLETDRVYTHYYPLLVLQPSGLRKHGELHLAIRFTCTAWLNMVTQYGKPLLPKLHYVQPIPLRYIDLLRNQAMQIVAARLCRSEPPLRPEVVEYMLDRDYNVFSQRRSKANFHRVTSLLAGITGICKWCSDICYWTNPITTCLVLFLFITLVCFPGLILPTVFLYLFIIGIWNYRFRPRSPPHMDARLSQAEWTHPEELDEEFDLFPSSKADEIVRKRYDKLRLLAGRAQKVIGDVATQAERVQGLLGWRDPRATAIFIFFALVFATVIYVTPLQFILILVGLHTLRPPRFRRRTPSVPVNFFKRLPAKTDMLL</sequence>
<dbReference type="PROSITE" id="PS50004">
    <property type="entry name" value="C2"/>
    <property type="match status" value="4"/>
</dbReference>
<proteinExistence type="inferred from homology"/>
<dbReference type="SMART" id="SM00239">
    <property type="entry name" value="C2"/>
    <property type="match status" value="4"/>
</dbReference>
<keyword evidence="8 10" id="KW-0472">Membrane</keyword>
<comment type="similarity">
    <text evidence="2">Belongs to the MCTP family.</text>
</comment>
<dbReference type="AlphaFoldDB" id="A0AAN7PUS8"/>
<evidence type="ECO:0000256" key="4">
    <source>
        <dbReference type="ARBA" id="ARBA00022723"/>
    </source>
</evidence>
<dbReference type="CDD" id="cd08379">
    <property type="entry name" value="C2D_MCTP_PRT_plant"/>
    <property type="match status" value="1"/>
</dbReference>
<comment type="caution">
    <text evidence="12">The sequence shown here is derived from an EMBL/GenBank/DDBJ whole genome shotgun (WGS) entry which is preliminary data.</text>
</comment>
<feature type="compositionally biased region" description="Acidic residues" evidence="9">
    <location>
        <begin position="142"/>
        <end position="156"/>
    </location>
</feature>
<dbReference type="GO" id="GO:0016020">
    <property type="term" value="C:membrane"/>
    <property type="evidence" value="ECO:0007669"/>
    <property type="project" value="UniProtKB-SubCell"/>
</dbReference>
<organism evidence="12 13">
    <name type="scientific">Trapa incisa</name>
    <dbReference type="NCBI Taxonomy" id="236973"/>
    <lineage>
        <taxon>Eukaryota</taxon>
        <taxon>Viridiplantae</taxon>
        <taxon>Streptophyta</taxon>
        <taxon>Embryophyta</taxon>
        <taxon>Tracheophyta</taxon>
        <taxon>Spermatophyta</taxon>
        <taxon>Magnoliopsida</taxon>
        <taxon>eudicotyledons</taxon>
        <taxon>Gunneridae</taxon>
        <taxon>Pentapetalae</taxon>
        <taxon>rosids</taxon>
        <taxon>malvids</taxon>
        <taxon>Myrtales</taxon>
        <taxon>Lythraceae</taxon>
        <taxon>Trapa</taxon>
    </lineage>
</organism>
<dbReference type="InterPro" id="IPR047259">
    <property type="entry name" value="QUIRKY-like"/>
</dbReference>
<dbReference type="InterPro" id="IPR013583">
    <property type="entry name" value="MCTP_C"/>
</dbReference>
<comment type="subcellular location">
    <subcellularLocation>
        <location evidence="1">Membrane</location>
        <topology evidence="1">Multi-pass membrane protein</topology>
    </subcellularLocation>
</comment>
<feature type="domain" description="C2" evidence="11">
    <location>
        <begin position="571"/>
        <end position="693"/>
    </location>
</feature>
<evidence type="ECO:0000313" key="13">
    <source>
        <dbReference type="Proteomes" id="UP001345219"/>
    </source>
</evidence>
<evidence type="ECO:0000256" key="1">
    <source>
        <dbReference type="ARBA" id="ARBA00004141"/>
    </source>
</evidence>
<dbReference type="CDD" id="cd04019">
    <property type="entry name" value="C2C_MCTP_PRT_plant"/>
    <property type="match status" value="1"/>
</dbReference>
<keyword evidence="4" id="KW-0479">Metal-binding</keyword>
<dbReference type="InterPro" id="IPR047257">
    <property type="entry name" value="C2B_MCTP_PRT_plant"/>
</dbReference>
<evidence type="ECO:0000259" key="11">
    <source>
        <dbReference type="PROSITE" id="PS50004"/>
    </source>
</evidence>